<dbReference type="InterPro" id="IPR014710">
    <property type="entry name" value="RmlC-like_jellyroll"/>
</dbReference>
<feature type="domain" description="Cupin type-2" evidence="2">
    <location>
        <begin position="71"/>
        <end position="131"/>
    </location>
</feature>
<dbReference type="HOGENOM" id="CLU_072993_1_5_7"/>
<dbReference type="AlphaFoldDB" id="E1X438"/>
<sequence length="167" mass="18918">MTMKKYNRIILILALTLASCSTTKFNKSMSIEKIPAIVHLDDKSPTFSGNVEVQMLFSEKNHEPSRLTGAEVKFNPRARSAWHTHPRGQLLVVTEGEGIVQEWGEPARKISKGNVVWTPPGVKHWHGACADKFVKHYALQEKDSNGKNVIWMEKVSEEEYEKAAKME</sequence>
<dbReference type="KEGG" id="bmx:BMS_0465"/>
<dbReference type="InterPro" id="IPR013096">
    <property type="entry name" value="Cupin_2"/>
</dbReference>
<dbReference type="Gene3D" id="2.60.120.10">
    <property type="entry name" value="Jelly Rolls"/>
    <property type="match status" value="1"/>
</dbReference>
<feature type="chain" id="PRO_5003154516" description="Cupin type-2 domain-containing protein" evidence="1">
    <location>
        <begin position="27"/>
        <end position="167"/>
    </location>
</feature>
<reference evidence="4" key="1">
    <citation type="journal article" date="2013" name="ISME J.">
        <title>A small predatory core genome in the divergent marine Bacteriovorax marinus SJ and the terrestrial Bdellovibrio bacteriovorus.</title>
        <authorList>
            <person name="Crossman L.C."/>
            <person name="Chen H."/>
            <person name="Cerdeno-Tarraga A.M."/>
            <person name="Brooks K."/>
            <person name="Quail M.A."/>
            <person name="Pineiro S.A."/>
            <person name="Hobley L."/>
            <person name="Sockett R.E."/>
            <person name="Bentley S.D."/>
            <person name="Parkhill J."/>
            <person name="Williams H.N."/>
            <person name="Stine O.C."/>
        </authorList>
    </citation>
    <scope>NUCLEOTIDE SEQUENCE [LARGE SCALE GENOMIC DNA]</scope>
    <source>
        <strain evidence="4">ATCC BAA-682 / DSM 15412 / SJ</strain>
    </source>
</reference>
<dbReference type="Proteomes" id="UP000008963">
    <property type="component" value="Chromosome"/>
</dbReference>
<dbReference type="PANTHER" id="PTHR43698:SF1">
    <property type="entry name" value="BLL4564 PROTEIN"/>
    <property type="match status" value="1"/>
</dbReference>
<dbReference type="InterPro" id="IPR011051">
    <property type="entry name" value="RmlC_Cupin_sf"/>
</dbReference>
<protein>
    <recommendedName>
        <fullName evidence="2">Cupin type-2 domain-containing protein</fullName>
    </recommendedName>
</protein>
<dbReference type="SUPFAM" id="SSF51182">
    <property type="entry name" value="RmlC-like cupins"/>
    <property type="match status" value="1"/>
</dbReference>
<feature type="signal peptide" evidence="1">
    <location>
        <begin position="1"/>
        <end position="26"/>
    </location>
</feature>
<dbReference type="Pfam" id="PF07883">
    <property type="entry name" value="Cupin_2"/>
    <property type="match status" value="1"/>
</dbReference>
<dbReference type="PROSITE" id="PS51257">
    <property type="entry name" value="PROKAR_LIPOPROTEIN"/>
    <property type="match status" value="1"/>
</dbReference>
<keyword evidence="1" id="KW-0732">Signal</keyword>
<dbReference type="InterPro" id="IPR047263">
    <property type="entry name" value="HNL-like_cupin"/>
</dbReference>
<dbReference type="EMBL" id="FQ312005">
    <property type="protein sequence ID" value="CBW25378.1"/>
    <property type="molecule type" value="Genomic_DNA"/>
</dbReference>
<dbReference type="PANTHER" id="PTHR43698">
    <property type="entry name" value="RIBD C-TERMINAL DOMAIN CONTAINING PROTEIN"/>
    <property type="match status" value="1"/>
</dbReference>
<dbReference type="PATRIC" id="fig|862908.3.peg.444"/>
<evidence type="ECO:0000259" key="2">
    <source>
        <dbReference type="Pfam" id="PF07883"/>
    </source>
</evidence>
<dbReference type="STRING" id="862908.BMS_0465"/>
<evidence type="ECO:0000313" key="3">
    <source>
        <dbReference type="EMBL" id="CBW25378.1"/>
    </source>
</evidence>
<dbReference type="eggNOG" id="COG1917">
    <property type="taxonomic scope" value="Bacteria"/>
</dbReference>
<proteinExistence type="predicted"/>
<keyword evidence="4" id="KW-1185">Reference proteome</keyword>
<evidence type="ECO:0000256" key="1">
    <source>
        <dbReference type="SAM" id="SignalP"/>
    </source>
</evidence>
<dbReference type="CDD" id="cd02233">
    <property type="entry name" value="cupin_HNL-like"/>
    <property type="match status" value="1"/>
</dbReference>
<name>E1X438_HALMS</name>
<gene>
    <name evidence="3" type="ordered locus">BMS_0465</name>
</gene>
<accession>E1X438</accession>
<evidence type="ECO:0000313" key="4">
    <source>
        <dbReference type="Proteomes" id="UP000008963"/>
    </source>
</evidence>
<organism evidence="3 4">
    <name type="scientific">Halobacteriovorax marinus (strain ATCC BAA-682 / DSM 15412 / SJ)</name>
    <name type="common">Bacteriovorax marinus</name>
    <dbReference type="NCBI Taxonomy" id="862908"/>
    <lineage>
        <taxon>Bacteria</taxon>
        <taxon>Pseudomonadati</taxon>
        <taxon>Bdellovibrionota</taxon>
        <taxon>Bacteriovoracia</taxon>
        <taxon>Bacteriovoracales</taxon>
        <taxon>Halobacteriovoraceae</taxon>
        <taxon>Halobacteriovorax</taxon>
    </lineage>
</organism>